<proteinExistence type="predicted"/>
<protein>
    <submittedName>
        <fullName evidence="2">DUF5058 family protein</fullName>
    </submittedName>
</protein>
<evidence type="ECO:0000313" key="2">
    <source>
        <dbReference type="EMBL" id="MFC4428836.1"/>
    </source>
</evidence>
<feature type="transmembrane region" description="Helical" evidence="1">
    <location>
        <begin position="67"/>
        <end position="92"/>
    </location>
</feature>
<organism evidence="2 3">
    <name type="scientific">Citricoccus alkalitolerans</name>
    <dbReference type="NCBI Taxonomy" id="246603"/>
    <lineage>
        <taxon>Bacteria</taxon>
        <taxon>Bacillati</taxon>
        <taxon>Actinomycetota</taxon>
        <taxon>Actinomycetes</taxon>
        <taxon>Micrococcales</taxon>
        <taxon>Micrococcaceae</taxon>
        <taxon>Citricoccus</taxon>
    </lineage>
</organism>
<dbReference type="EMBL" id="JBHSEN010000001">
    <property type="protein sequence ID" value="MFC4428836.1"/>
    <property type="molecule type" value="Genomic_DNA"/>
</dbReference>
<evidence type="ECO:0000313" key="3">
    <source>
        <dbReference type="Proteomes" id="UP001595965"/>
    </source>
</evidence>
<keyword evidence="1" id="KW-1133">Transmembrane helix</keyword>
<feature type="transmembrane region" description="Helical" evidence="1">
    <location>
        <begin position="172"/>
        <end position="193"/>
    </location>
</feature>
<accession>A0ABV8XTD1</accession>
<gene>
    <name evidence="2" type="ORF">ACFO0K_03980</name>
</gene>
<dbReference type="Proteomes" id="UP001595965">
    <property type="component" value="Unassembled WGS sequence"/>
</dbReference>
<feature type="transmembrane region" description="Helical" evidence="1">
    <location>
        <begin position="199"/>
        <end position="218"/>
    </location>
</feature>
<feature type="transmembrane region" description="Helical" evidence="1">
    <location>
        <begin position="230"/>
        <end position="247"/>
    </location>
</feature>
<keyword evidence="1" id="KW-0812">Transmembrane</keyword>
<reference evidence="3" key="1">
    <citation type="journal article" date="2019" name="Int. J. Syst. Evol. Microbiol.">
        <title>The Global Catalogue of Microorganisms (GCM) 10K type strain sequencing project: providing services to taxonomists for standard genome sequencing and annotation.</title>
        <authorList>
            <consortium name="The Broad Institute Genomics Platform"/>
            <consortium name="The Broad Institute Genome Sequencing Center for Infectious Disease"/>
            <person name="Wu L."/>
            <person name="Ma J."/>
        </authorList>
    </citation>
    <scope>NUCLEOTIDE SEQUENCE [LARGE SCALE GENOMIC DNA]</scope>
    <source>
        <strain evidence="3">CGMCC 1.12125</strain>
    </source>
</reference>
<sequence>MISAASAAAGQGQDPNSVLALANTPVLWICALGVFLVIAVQSVMYMRAARKAAPAAGMSQQELRTTFRTGAIAAIGPSLAVALVAIAVLALFGTPATLVRIGLIGSVQYETAAASIAAGTAGAELGGPEYTQQVFAIVFFALSLGGAMWMIATLILTPLLKKGEHRLGKVNPVLMTVVPGAALLGAFFSLGLAEVPKSSVHAITLAASAAVMAACLLLARLPGMRWLREWGLGIAILLGLTAAYLAQSAGLGAGV</sequence>
<evidence type="ECO:0000256" key="1">
    <source>
        <dbReference type="SAM" id="Phobius"/>
    </source>
</evidence>
<keyword evidence="1" id="KW-0472">Membrane</keyword>
<feature type="transmembrane region" description="Helical" evidence="1">
    <location>
        <begin position="26"/>
        <end position="46"/>
    </location>
</feature>
<dbReference type="Pfam" id="PF16481">
    <property type="entry name" value="DUF5058"/>
    <property type="match status" value="1"/>
</dbReference>
<comment type="caution">
    <text evidence="2">The sequence shown here is derived from an EMBL/GenBank/DDBJ whole genome shotgun (WGS) entry which is preliminary data.</text>
</comment>
<name>A0ABV8XTD1_9MICC</name>
<keyword evidence="3" id="KW-1185">Reference proteome</keyword>
<dbReference type="InterPro" id="IPR032479">
    <property type="entry name" value="DUF5058"/>
</dbReference>
<dbReference type="RefSeq" id="WP_344229403.1">
    <property type="nucleotide sequence ID" value="NZ_BAAALH010000002.1"/>
</dbReference>
<feature type="transmembrane region" description="Helical" evidence="1">
    <location>
        <begin position="134"/>
        <end position="160"/>
    </location>
</feature>